<reference evidence="1" key="1">
    <citation type="submission" date="2022-08" db="EMBL/GenBank/DDBJ databases">
        <title>Genome Sequence of Lecanicillium fungicola.</title>
        <authorList>
            <person name="Buettner E."/>
        </authorList>
    </citation>
    <scope>NUCLEOTIDE SEQUENCE</scope>
    <source>
        <strain evidence="1">Babe33</strain>
    </source>
</reference>
<sequence>MPALAMSHRPKNMADRPRFELPALKLDFGNITDGTNIPPPLPSPKAPTAPQTGLTLEVKGSGPVGVDNADGISTGTYHPEECALTNPTASARPGTMRRMLSKRALNNTTAESQIPGGKGAPVLDIIDRPQSRSGSSLMDDRKSKRSSGWFRRFRSGEQSPSRRSSFLFGGSSTNLSIARHTELPPPMIPELRELEKEGSLGYDIFRDVK</sequence>
<comment type="caution">
    <text evidence="1">The sequence shown here is derived from an EMBL/GenBank/DDBJ whole genome shotgun (WGS) entry which is preliminary data.</text>
</comment>
<gene>
    <name evidence="1" type="ORF">NQ176_g162</name>
</gene>
<dbReference type="EMBL" id="JANJQO010000005">
    <property type="protein sequence ID" value="KAJ2984147.1"/>
    <property type="molecule type" value="Genomic_DNA"/>
</dbReference>
<evidence type="ECO:0000313" key="2">
    <source>
        <dbReference type="Proteomes" id="UP001143910"/>
    </source>
</evidence>
<dbReference type="Proteomes" id="UP001143910">
    <property type="component" value="Unassembled WGS sequence"/>
</dbReference>
<protein>
    <submittedName>
        <fullName evidence="1">Uncharacterized protein</fullName>
    </submittedName>
</protein>
<organism evidence="1 2">
    <name type="scientific">Zarea fungicola</name>
    <dbReference type="NCBI Taxonomy" id="93591"/>
    <lineage>
        <taxon>Eukaryota</taxon>
        <taxon>Fungi</taxon>
        <taxon>Dikarya</taxon>
        <taxon>Ascomycota</taxon>
        <taxon>Pezizomycotina</taxon>
        <taxon>Sordariomycetes</taxon>
        <taxon>Hypocreomycetidae</taxon>
        <taxon>Hypocreales</taxon>
        <taxon>Cordycipitaceae</taxon>
        <taxon>Zarea</taxon>
    </lineage>
</organism>
<accession>A0ACC1NXU2</accession>
<proteinExistence type="predicted"/>
<keyword evidence="2" id="KW-1185">Reference proteome</keyword>
<evidence type="ECO:0000313" key="1">
    <source>
        <dbReference type="EMBL" id="KAJ2984147.1"/>
    </source>
</evidence>
<name>A0ACC1NXU2_9HYPO</name>